<dbReference type="NCBIfam" id="TIGR01524">
    <property type="entry name" value="ATPase-IIIB_Mg"/>
    <property type="match status" value="1"/>
</dbReference>
<feature type="transmembrane region" description="Helical" evidence="18">
    <location>
        <begin position="843"/>
        <end position="864"/>
    </location>
</feature>
<evidence type="ECO:0000256" key="3">
    <source>
        <dbReference type="ARBA" id="ARBA00008746"/>
    </source>
</evidence>
<evidence type="ECO:0000256" key="9">
    <source>
        <dbReference type="ARBA" id="ARBA00022692"/>
    </source>
</evidence>
<dbReference type="Pfam" id="PF00122">
    <property type="entry name" value="E1-E2_ATPase"/>
    <property type="match status" value="1"/>
</dbReference>
<keyword evidence="7" id="KW-0997">Cell inner membrane</keyword>
<keyword evidence="12" id="KW-0460">Magnesium</keyword>
<dbReference type="PROSITE" id="PS00154">
    <property type="entry name" value="ATPASE_E1_E2"/>
    <property type="match status" value="1"/>
</dbReference>
<keyword evidence="13" id="KW-1278">Translocase</keyword>
<dbReference type="InterPro" id="IPR036412">
    <property type="entry name" value="HAD-like_sf"/>
</dbReference>
<dbReference type="Gene3D" id="1.20.1110.10">
    <property type="entry name" value="Calcium-transporting ATPase, transmembrane domain"/>
    <property type="match status" value="1"/>
</dbReference>
<dbReference type="InterPro" id="IPR023298">
    <property type="entry name" value="ATPase_P-typ_TM_dom_sf"/>
</dbReference>
<proteinExistence type="inferred from homology"/>
<gene>
    <name evidence="20" type="primary">mgtA</name>
    <name evidence="20" type="ORF">KC640_01025</name>
</gene>
<evidence type="ECO:0000259" key="19">
    <source>
        <dbReference type="SMART" id="SM00831"/>
    </source>
</evidence>
<evidence type="ECO:0000256" key="1">
    <source>
        <dbReference type="ARBA" id="ARBA00003954"/>
    </source>
</evidence>
<dbReference type="GO" id="GO:0005524">
    <property type="term" value="F:ATP binding"/>
    <property type="evidence" value="ECO:0007669"/>
    <property type="project" value="UniProtKB-KW"/>
</dbReference>
<dbReference type="EMBL" id="JAGQLI010000053">
    <property type="protein sequence ID" value="MCA9378986.1"/>
    <property type="molecule type" value="Genomic_DNA"/>
</dbReference>
<comment type="catalytic activity">
    <reaction evidence="17">
        <text>Mg(2+)(out) + ATP + H2O = Mg(2+)(in) + ADP + phosphate + H(+)</text>
        <dbReference type="Rhea" id="RHEA:10260"/>
        <dbReference type="ChEBI" id="CHEBI:15377"/>
        <dbReference type="ChEBI" id="CHEBI:15378"/>
        <dbReference type="ChEBI" id="CHEBI:18420"/>
        <dbReference type="ChEBI" id="CHEBI:30616"/>
        <dbReference type="ChEBI" id="CHEBI:43474"/>
        <dbReference type="ChEBI" id="CHEBI:456216"/>
        <dbReference type="EC" id="7.2.2.14"/>
    </reaction>
</comment>
<dbReference type="Gene3D" id="3.40.50.1000">
    <property type="entry name" value="HAD superfamily/HAD-like"/>
    <property type="match status" value="1"/>
</dbReference>
<keyword evidence="6" id="KW-1003">Cell membrane</keyword>
<dbReference type="Pfam" id="PF00690">
    <property type="entry name" value="Cation_ATPase_N"/>
    <property type="match status" value="1"/>
</dbReference>
<dbReference type="AlphaFoldDB" id="A0A955I5J8"/>
<dbReference type="Gene3D" id="2.70.150.10">
    <property type="entry name" value="Calcium-transporting ATPase, cytoplasmic transduction domain A"/>
    <property type="match status" value="1"/>
</dbReference>
<comment type="subcellular location">
    <subcellularLocation>
        <location evidence="2">Cell inner membrane</location>
        <topology evidence="2">Multi-pass membrane protein</topology>
    </subcellularLocation>
</comment>
<dbReference type="SUPFAM" id="SSF56784">
    <property type="entry name" value="HAD-like"/>
    <property type="match status" value="1"/>
</dbReference>
<feature type="transmembrane region" description="Helical" evidence="18">
    <location>
        <begin position="96"/>
        <end position="113"/>
    </location>
</feature>
<evidence type="ECO:0000256" key="16">
    <source>
        <dbReference type="ARBA" id="ARBA00029806"/>
    </source>
</evidence>
<dbReference type="InterPro" id="IPR023214">
    <property type="entry name" value="HAD_sf"/>
</dbReference>
<dbReference type="Pfam" id="PF13246">
    <property type="entry name" value="Cation_ATPase"/>
    <property type="match status" value="1"/>
</dbReference>
<evidence type="ECO:0000256" key="14">
    <source>
        <dbReference type="ARBA" id="ARBA00022989"/>
    </source>
</evidence>
<evidence type="ECO:0000256" key="13">
    <source>
        <dbReference type="ARBA" id="ARBA00022967"/>
    </source>
</evidence>
<dbReference type="GO" id="GO:0015444">
    <property type="term" value="F:P-type magnesium transporter activity"/>
    <property type="evidence" value="ECO:0007669"/>
    <property type="project" value="UniProtKB-EC"/>
</dbReference>
<evidence type="ECO:0000256" key="7">
    <source>
        <dbReference type="ARBA" id="ARBA00022519"/>
    </source>
</evidence>
<dbReference type="Pfam" id="PF00689">
    <property type="entry name" value="Cation_ATPase_C"/>
    <property type="match status" value="1"/>
</dbReference>
<feature type="transmembrane region" description="Helical" evidence="18">
    <location>
        <begin position="742"/>
        <end position="768"/>
    </location>
</feature>
<dbReference type="Gene3D" id="3.40.1110.10">
    <property type="entry name" value="Calcium-transporting ATPase, cytoplasmic domain N"/>
    <property type="match status" value="1"/>
</dbReference>
<keyword evidence="11" id="KW-0067">ATP-binding</keyword>
<evidence type="ECO:0000256" key="11">
    <source>
        <dbReference type="ARBA" id="ARBA00022840"/>
    </source>
</evidence>
<evidence type="ECO:0000256" key="18">
    <source>
        <dbReference type="SAM" id="Phobius"/>
    </source>
</evidence>
<accession>A0A955I5J8</accession>
<dbReference type="Proteomes" id="UP000760819">
    <property type="component" value="Unassembled WGS sequence"/>
</dbReference>
<dbReference type="SFLD" id="SFLDS00003">
    <property type="entry name" value="Haloacid_Dehalogenase"/>
    <property type="match status" value="1"/>
</dbReference>
<feature type="transmembrane region" description="Helical" evidence="18">
    <location>
        <begin position="72"/>
        <end position="90"/>
    </location>
</feature>
<feature type="domain" description="Cation-transporting P-type ATPase N-terminal" evidence="19">
    <location>
        <begin position="19"/>
        <end position="92"/>
    </location>
</feature>
<feature type="transmembrane region" description="Helical" evidence="18">
    <location>
        <begin position="290"/>
        <end position="321"/>
    </location>
</feature>
<dbReference type="SMART" id="SM00831">
    <property type="entry name" value="Cation_ATPase_N"/>
    <property type="match status" value="1"/>
</dbReference>
<sequence>MDRLLNLKSQQTLSNSSSNPWQQSISQLLTDLKSTAGGLDAARVKELRRKFADNSNPHLDPPSSLQILLRQFTNPLIITLIGISAISLLVGEHVNGAIILGMVIINAVIGWVQETKAEKSLQRLKKYVSFLTKVKRDHKLTRVNSTELVPGDIVYLNVGDIVPADIRLLEANNLTLDESVLTGESAPVAKEVHADAFQGHSMKHPIPQHVRHGVFMGTSITSGSAMGVVVSIAKDTFLGKSISKTDLRETDTQFQRSLKSFSSTLLKVVTVLVVFILIVNIVLGRGVVTSFLFAITVALGITPEVLPVIITIAVSAAAMKLSRKHLIVRRMTAIEDLGNVDVLCCDKTGTITEGKLNLIKGIEIDGDDNKQILKYALICNAYNPETKGQLFENPIDETIWKEHGTGMFKDEIADYKILDYVDFNFNSKEMTVLVDNDPHQNEIVLKGAVEEVLSHCNFVQHKDTHQKLTGSALAQTQNKVAELEGKGYRVIAVAALVTNDTKIPKRLSNDFVLKGLLLFQDPPRLKLDHTFAALQKLQVELKIITGDSPAVTAEICRQAGLAISQGKVILGDELAKLPKKQFAKTVMEHNVFARVTPIQKLEIIKALKEEKRVVGFIGDGINDVGALTEADVGISVQSATDVAKDSADIILLKRNLELLIDGIVEGRRTFSNTMKFIVNTMSSSYGNVVTIALSSLFLPFIPLLPVQVIMVDSLSDLQLLTISTDNVDKELLEKPQKCDMKFFIRFMIFFGLISVIFDLALIAILLAVHDSPEMFHTMWFLESVLSEIVATFAIRTRRFSFRSLPSFPLILTSILAVVFTFIIIHINLGKEWFEFDNIGTQNLLLIIGIVLIYFVILEVAKAVFYKFLSGEKK</sequence>
<reference evidence="20" key="2">
    <citation type="journal article" date="2021" name="Microbiome">
        <title>Successional dynamics and alternative stable states in a saline activated sludge microbial community over 9 years.</title>
        <authorList>
            <person name="Wang Y."/>
            <person name="Ye J."/>
            <person name="Ju F."/>
            <person name="Liu L."/>
            <person name="Boyd J.A."/>
            <person name="Deng Y."/>
            <person name="Parks D.H."/>
            <person name="Jiang X."/>
            <person name="Yin X."/>
            <person name="Woodcroft B.J."/>
            <person name="Tyson G.W."/>
            <person name="Hugenholtz P."/>
            <person name="Polz M.F."/>
            <person name="Zhang T."/>
        </authorList>
    </citation>
    <scope>NUCLEOTIDE SEQUENCE</scope>
    <source>
        <strain evidence="20">HKST-UBA12</strain>
    </source>
</reference>
<dbReference type="InterPro" id="IPR044492">
    <property type="entry name" value="P_typ_ATPase_HD_dom"/>
</dbReference>
<dbReference type="PRINTS" id="PR00120">
    <property type="entry name" value="HATPASE"/>
</dbReference>
<evidence type="ECO:0000256" key="17">
    <source>
        <dbReference type="ARBA" id="ARBA00047295"/>
    </source>
</evidence>
<dbReference type="InterPro" id="IPR006068">
    <property type="entry name" value="ATPase_P-typ_cation-transptr_C"/>
</dbReference>
<dbReference type="InterPro" id="IPR059000">
    <property type="entry name" value="ATPase_P-type_domA"/>
</dbReference>
<dbReference type="GO" id="GO:0016887">
    <property type="term" value="F:ATP hydrolysis activity"/>
    <property type="evidence" value="ECO:0007669"/>
    <property type="project" value="InterPro"/>
</dbReference>
<evidence type="ECO:0000256" key="8">
    <source>
        <dbReference type="ARBA" id="ARBA00022553"/>
    </source>
</evidence>
<name>A0A955I5J8_9BACT</name>
<evidence type="ECO:0000313" key="21">
    <source>
        <dbReference type="Proteomes" id="UP000760819"/>
    </source>
</evidence>
<organism evidence="20 21">
    <name type="scientific">Candidatus Dojkabacteria bacterium</name>
    <dbReference type="NCBI Taxonomy" id="2099670"/>
    <lineage>
        <taxon>Bacteria</taxon>
        <taxon>Candidatus Dojkabacteria</taxon>
    </lineage>
</organism>
<dbReference type="SUPFAM" id="SSF81665">
    <property type="entry name" value="Calcium ATPase, transmembrane domain M"/>
    <property type="match status" value="1"/>
</dbReference>
<feature type="transmembrane region" description="Helical" evidence="18">
    <location>
        <begin position="676"/>
        <end position="698"/>
    </location>
</feature>
<dbReference type="SFLD" id="SFLDG00002">
    <property type="entry name" value="C1.7:_P-type_atpase_like"/>
    <property type="match status" value="1"/>
</dbReference>
<dbReference type="SUPFAM" id="SSF81653">
    <property type="entry name" value="Calcium ATPase, transduction domain A"/>
    <property type="match status" value="1"/>
</dbReference>
<dbReference type="GO" id="GO:0005886">
    <property type="term" value="C:plasma membrane"/>
    <property type="evidence" value="ECO:0007669"/>
    <property type="project" value="UniProtKB-SubCell"/>
</dbReference>
<dbReference type="EC" id="7.2.2.14" evidence="4"/>
<evidence type="ECO:0000256" key="4">
    <source>
        <dbReference type="ARBA" id="ARBA00012786"/>
    </source>
</evidence>
<keyword evidence="10" id="KW-0547">Nucleotide-binding</keyword>
<reference evidence="20" key="1">
    <citation type="submission" date="2020-04" db="EMBL/GenBank/DDBJ databases">
        <authorList>
            <person name="Zhang T."/>
        </authorList>
    </citation>
    <scope>NUCLEOTIDE SEQUENCE</scope>
    <source>
        <strain evidence="20">HKST-UBA12</strain>
    </source>
</reference>
<dbReference type="InterPro" id="IPR008250">
    <property type="entry name" value="ATPase_P-typ_transduc_dom_A_sf"/>
</dbReference>
<feature type="transmembrane region" description="Helical" evidence="18">
    <location>
        <begin position="265"/>
        <end position="284"/>
    </location>
</feature>
<dbReference type="SFLD" id="SFLDF00027">
    <property type="entry name" value="p-type_atpase"/>
    <property type="match status" value="1"/>
</dbReference>
<comment type="function">
    <text evidence="1">Mediates magnesium influx to the cytosol.</text>
</comment>
<keyword evidence="8" id="KW-0597">Phosphoprotein</keyword>
<dbReference type="InterPro" id="IPR001757">
    <property type="entry name" value="P_typ_ATPase"/>
</dbReference>
<evidence type="ECO:0000256" key="6">
    <source>
        <dbReference type="ARBA" id="ARBA00022475"/>
    </source>
</evidence>
<dbReference type="InterPro" id="IPR004014">
    <property type="entry name" value="ATPase_P-typ_cation-transptr_N"/>
</dbReference>
<keyword evidence="15 18" id="KW-0472">Membrane</keyword>
<keyword evidence="14 18" id="KW-1133">Transmembrane helix</keyword>
<dbReference type="InterPro" id="IPR006415">
    <property type="entry name" value="P-type_ATPase_IIIB"/>
</dbReference>
<feature type="transmembrane region" description="Helical" evidence="18">
    <location>
        <begin position="806"/>
        <end position="828"/>
    </location>
</feature>
<evidence type="ECO:0000256" key="15">
    <source>
        <dbReference type="ARBA" id="ARBA00023136"/>
    </source>
</evidence>
<keyword evidence="9 18" id="KW-0812">Transmembrane</keyword>
<dbReference type="InterPro" id="IPR023299">
    <property type="entry name" value="ATPase_P-typ_cyto_dom_N"/>
</dbReference>
<comment type="similarity">
    <text evidence="3">Belongs to the cation transport ATPase (P-type) (TC 3.A.3) family. Type IIIB subfamily.</text>
</comment>
<dbReference type="PANTHER" id="PTHR42861">
    <property type="entry name" value="CALCIUM-TRANSPORTING ATPASE"/>
    <property type="match status" value="1"/>
</dbReference>
<evidence type="ECO:0000256" key="12">
    <source>
        <dbReference type="ARBA" id="ARBA00022842"/>
    </source>
</evidence>
<protein>
    <recommendedName>
        <fullName evidence="5">Magnesium-transporting ATPase, P-type 1</fullName>
        <ecNumber evidence="4">7.2.2.14</ecNumber>
    </recommendedName>
    <alternativeName>
        <fullName evidence="16">Mg(2+) transport ATPase, P-type 1</fullName>
    </alternativeName>
</protein>
<evidence type="ECO:0000256" key="5">
    <source>
        <dbReference type="ARBA" id="ARBA00013555"/>
    </source>
</evidence>
<evidence type="ECO:0000256" key="2">
    <source>
        <dbReference type="ARBA" id="ARBA00004429"/>
    </source>
</evidence>
<comment type="caution">
    <text evidence="20">The sequence shown here is derived from an EMBL/GenBank/DDBJ whole genome shotgun (WGS) entry which is preliminary data.</text>
</comment>
<dbReference type="NCBIfam" id="TIGR01494">
    <property type="entry name" value="ATPase_P-type"/>
    <property type="match status" value="2"/>
</dbReference>
<dbReference type="InterPro" id="IPR018303">
    <property type="entry name" value="ATPase_P-typ_P_site"/>
</dbReference>
<dbReference type="PRINTS" id="PR00119">
    <property type="entry name" value="CATATPASE"/>
</dbReference>
<evidence type="ECO:0000256" key="10">
    <source>
        <dbReference type="ARBA" id="ARBA00022741"/>
    </source>
</evidence>
<evidence type="ECO:0000313" key="20">
    <source>
        <dbReference type="EMBL" id="MCA9378986.1"/>
    </source>
</evidence>